<name>A0A0D6M7C9_9BILA</name>
<evidence type="ECO:0000313" key="2">
    <source>
        <dbReference type="EMBL" id="EPB78321.1"/>
    </source>
</evidence>
<evidence type="ECO:0000313" key="3">
    <source>
        <dbReference type="Proteomes" id="UP000054495"/>
    </source>
</evidence>
<keyword evidence="1" id="KW-1133">Transmembrane helix</keyword>
<protein>
    <submittedName>
        <fullName evidence="2">Uncharacterized protein</fullName>
    </submittedName>
</protein>
<feature type="transmembrane region" description="Helical" evidence="1">
    <location>
        <begin position="61"/>
        <end position="79"/>
    </location>
</feature>
<evidence type="ECO:0000256" key="1">
    <source>
        <dbReference type="SAM" id="Phobius"/>
    </source>
</evidence>
<keyword evidence="1" id="KW-0472">Membrane</keyword>
<gene>
    <name evidence="2" type="ORF">ANCCEY_02623</name>
</gene>
<dbReference type="AlphaFoldDB" id="A0A0D6M7C9"/>
<accession>A0A0D6M7C9</accession>
<proteinExistence type="predicted"/>
<dbReference type="EMBL" id="KE124815">
    <property type="protein sequence ID" value="EPB78321.1"/>
    <property type="molecule type" value="Genomic_DNA"/>
</dbReference>
<keyword evidence="1" id="KW-0812">Transmembrane</keyword>
<keyword evidence="3" id="KW-1185">Reference proteome</keyword>
<organism evidence="2 3">
    <name type="scientific">Ancylostoma ceylanicum</name>
    <dbReference type="NCBI Taxonomy" id="53326"/>
    <lineage>
        <taxon>Eukaryota</taxon>
        <taxon>Metazoa</taxon>
        <taxon>Ecdysozoa</taxon>
        <taxon>Nematoda</taxon>
        <taxon>Chromadorea</taxon>
        <taxon>Rhabditida</taxon>
        <taxon>Rhabditina</taxon>
        <taxon>Rhabditomorpha</taxon>
        <taxon>Strongyloidea</taxon>
        <taxon>Ancylostomatidae</taxon>
        <taxon>Ancylostomatinae</taxon>
        <taxon>Ancylostoma</taxon>
    </lineage>
</organism>
<sequence>MQVPYDSLELSLISPVDLLLSIDCFLQILRVLIFLSAVSRKSPRIYEKCHLARIPNHEKKVMALAQIAVLAVVVCVAGANSVRAKRQLSPAVRLESELHPLMMGMYGFGSETSAYKRSPLSLKRHISPSFDVEEDVGNMRALMDIGKRQVSMADDVGRQMQMYHRLFDAGKKRAALSPSADLQNAMDLSSYLERAGRK</sequence>
<reference evidence="2 3" key="1">
    <citation type="submission" date="2013-05" db="EMBL/GenBank/DDBJ databases">
        <title>Draft genome of the parasitic nematode Anyclostoma ceylanicum.</title>
        <authorList>
            <person name="Mitreva M."/>
        </authorList>
    </citation>
    <scope>NUCLEOTIDE SEQUENCE [LARGE SCALE GENOMIC DNA]</scope>
</reference>
<dbReference type="Proteomes" id="UP000054495">
    <property type="component" value="Unassembled WGS sequence"/>
</dbReference>